<proteinExistence type="predicted"/>
<keyword evidence="3" id="KW-1185">Reference proteome</keyword>
<organism evidence="2 3">
    <name type="scientific">Roseiconus lacunae</name>
    <dbReference type="NCBI Taxonomy" id="2605694"/>
    <lineage>
        <taxon>Bacteria</taxon>
        <taxon>Pseudomonadati</taxon>
        <taxon>Planctomycetota</taxon>
        <taxon>Planctomycetia</taxon>
        <taxon>Pirellulales</taxon>
        <taxon>Pirellulaceae</taxon>
        <taxon>Roseiconus</taxon>
    </lineage>
</organism>
<gene>
    <name evidence="2" type="ORF">QTN89_21450</name>
</gene>
<name>A0ABT7PNE3_9BACT</name>
<dbReference type="PROSITE" id="PS51257">
    <property type="entry name" value="PROKAR_LIPOPROTEIN"/>
    <property type="match status" value="1"/>
</dbReference>
<sequence>MRTLGQAAIFGAMPLMISGCYVQQAVRSTFEPYQDYAHRSALKRKATKQAKLIWESKHASRHEGDACAEAYYLGFKSGFVETVLGNRGCPPPTPERPFLSCYSITNTYPAPVPWFNGYRMGHASAIACGADRWRFAPIDPELVQACCAETDSTPVHIEPIPVEIIEPELAPEPVPEPDLPPPAEKEPTIADFVGDIPSDWLSSTKKKNTMTRQRRQPTMESLEMDFN</sequence>
<evidence type="ECO:0000313" key="2">
    <source>
        <dbReference type="EMBL" id="MDM4018028.1"/>
    </source>
</evidence>
<feature type="region of interest" description="Disordered" evidence="1">
    <location>
        <begin position="169"/>
        <end position="227"/>
    </location>
</feature>
<feature type="compositionally biased region" description="Basic residues" evidence="1">
    <location>
        <begin position="204"/>
        <end position="215"/>
    </location>
</feature>
<reference evidence="2 3" key="1">
    <citation type="submission" date="2023-06" db="EMBL/GenBank/DDBJ databases">
        <title>Roseiconus lacunae JC819 isolated from Gulf of Mannar region, Tamil Nadu.</title>
        <authorList>
            <person name="Pk S."/>
            <person name="Ch S."/>
            <person name="Ch V.R."/>
        </authorList>
    </citation>
    <scope>NUCLEOTIDE SEQUENCE [LARGE SCALE GENOMIC DNA]</scope>
    <source>
        <strain evidence="2 3">JC819</strain>
    </source>
</reference>
<feature type="compositionally biased region" description="Pro residues" evidence="1">
    <location>
        <begin position="170"/>
        <end position="182"/>
    </location>
</feature>
<dbReference type="RefSeq" id="WP_289165651.1">
    <property type="nucleotide sequence ID" value="NZ_CP141221.1"/>
</dbReference>
<comment type="caution">
    <text evidence="2">The sequence shown here is derived from an EMBL/GenBank/DDBJ whole genome shotgun (WGS) entry which is preliminary data.</text>
</comment>
<evidence type="ECO:0000313" key="3">
    <source>
        <dbReference type="Proteomes" id="UP001239462"/>
    </source>
</evidence>
<accession>A0ABT7PNE3</accession>
<dbReference type="Proteomes" id="UP001239462">
    <property type="component" value="Unassembled WGS sequence"/>
</dbReference>
<protein>
    <submittedName>
        <fullName evidence="2">Uncharacterized protein</fullName>
    </submittedName>
</protein>
<dbReference type="EMBL" id="JASZZN010000018">
    <property type="protein sequence ID" value="MDM4018028.1"/>
    <property type="molecule type" value="Genomic_DNA"/>
</dbReference>
<evidence type="ECO:0000256" key="1">
    <source>
        <dbReference type="SAM" id="MobiDB-lite"/>
    </source>
</evidence>